<dbReference type="Proteomes" id="UP000321424">
    <property type="component" value="Unassembled WGS sequence"/>
</dbReference>
<comment type="caution">
    <text evidence="2">The sequence shown here is derived from an EMBL/GenBank/DDBJ whole genome shotgun (WGS) entry which is preliminary data.</text>
</comment>
<name>A0A511MSQ2_9NOCA</name>
<proteinExistence type="predicted"/>
<organism evidence="2 3">
    <name type="scientific">Nocardia ninae NBRC 108245</name>
    <dbReference type="NCBI Taxonomy" id="1210091"/>
    <lineage>
        <taxon>Bacteria</taxon>
        <taxon>Bacillati</taxon>
        <taxon>Actinomycetota</taxon>
        <taxon>Actinomycetes</taxon>
        <taxon>Mycobacteriales</taxon>
        <taxon>Nocardiaceae</taxon>
        <taxon>Nocardia</taxon>
    </lineage>
</organism>
<evidence type="ECO:0000256" key="1">
    <source>
        <dbReference type="SAM" id="Phobius"/>
    </source>
</evidence>
<reference evidence="2 3" key="1">
    <citation type="submission" date="2019-07" db="EMBL/GenBank/DDBJ databases">
        <title>Whole genome shotgun sequence of Nocardia ninae NBRC 108245.</title>
        <authorList>
            <person name="Hosoyama A."/>
            <person name="Uohara A."/>
            <person name="Ohji S."/>
            <person name="Ichikawa N."/>
        </authorList>
    </citation>
    <scope>NUCLEOTIDE SEQUENCE [LARGE SCALE GENOMIC DNA]</scope>
    <source>
        <strain evidence="2 3">NBRC 108245</strain>
    </source>
</reference>
<feature type="transmembrane region" description="Helical" evidence="1">
    <location>
        <begin position="24"/>
        <end position="42"/>
    </location>
</feature>
<evidence type="ECO:0000313" key="3">
    <source>
        <dbReference type="Proteomes" id="UP000321424"/>
    </source>
</evidence>
<dbReference type="OrthoDB" id="9960189at2"/>
<keyword evidence="1" id="KW-0472">Membrane</keyword>
<protein>
    <submittedName>
        <fullName evidence="2">Uncharacterized protein</fullName>
    </submittedName>
</protein>
<feature type="transmembrane region" description="Helical" evidence="1">
    <location>
        <begin position="54"/>
        <end position="72"/>
    </location>
</feature>
<evidence type="ECO:0000313" key="2">
    <source>
        <dbReference type="EMBL" id="GEM43258.1"/>
    </source>
</evidence>
<dbReference type="EMBL" id="BJXA01000091">
    <property type="protein sequence ID" value="GEM43258.1"/>
    <property type="molecule type" value="Genomic_DNA"/>
</dbReference>
<sequence>MSATGAGSVAAEGPKKRWSKFRGVAALVVVGLYMAGLTRLVVSEDWGDLTATRLFGITLLVASLLVLVSVGLETGAVDGPRKRWTIRRPVASLIVVALILAGLATSIVRTGTVWSDPLGQLFMQTAVIGLMVFLIIDEPGRVRP</sequence>
<feature type="transmembrane region" description="Helical" evidence="1">
    <location>
        <begin position="118"/>
        <end position="136"/>
    </location>
</feature>
<dbReference type="RefSeq" id="WP_147141588.1">
    <property type="nucleotide sequence ID" value="NZ_BJXA01000091.1"/>
</dbReference>
<keyword evidence="1" id="KW-1133">Transmembrane helix</keyword>
<keyword evidence="1" id="KW-0812">Transmembrane</keyword>
<dbReference type="AlphaFoldDB" id="A0A511MSQ2"/>
<accession>A0A511MSQ2</accession>
<gene>
    <name evidence="2" type="ORF">NN4_77770</name>
</gene>
<feature type="transmembrane region" description="Helical" evidence="1">
    <location>
        <begin position="93"/>
        <end position="112"/>
    </location>
</feature>
<keyword evidence="3" id="KW-1185">Reference proteome</keyword>